<feature type="domain" description="Major facilitator superfamily (MFS) profile" evidence="9">
    <location>
        <begin position="23"/>
        <end position="430"/>
    </location>
</feature>
<keyword evidence="11" id="KW-1185">Reference proteome</keyword>
<dbReference type="InterPro" id="IPR051084">
    <property type="entry name" value="H+-coupled_symporters"/>
</dbReference>
<evidence type="ECO:0000313" key="10">
    <source>
        <dbReference type="EMBL" id="EKF19163.1"/>
    </source>
</evidence>
<dbReference type="PANTHER" id="PTHR43528:SF1">
    <property type="entry name" value="ALPHA-KETOGLUTARATE PERMEASE"/>
    <property type="match status" value="1"/>
</dbReference>
<dbReference type="OrthoDB" id="9783227at2"/>
<evidence type="ECO:0000256" key="1">
    <source>
        <dbReference type="ARBA" id="ARBA00004651"/>
    </source>
</evidence>
<dbReference type="PROSITE" id="PS00216">
    <property type="entry name" value="SUGAR_TRANSPORT_1"/>
    <property type="match status" value="2"/>
</dbReference>
<feature type="transmembrane region" description="Helical" evidence="8">
    <location>
        <begin position="195"/>
        <end position="214"/>
    </location>
</feature>
<dbReference type="PATRIC" id="fig|391937.3.peg.1753"/>
<feature type="transmembrane region" description="Helical" evidence="8">
    <location>
        <begin position="59"/>
        <end position="83"/>
    </location>
</feature>
<dbReference type="EMBL" id="AMRM01000008">
    <property type="protein sequence ID" value="EKF19163.1"/>
    <property type="molecule type" value="Genomic_DNA"/>
</dbReference>
<dbReference type="InterPro" id="IPR020846">
    <property type="entry name" value="MFS_dom"/>
</dbReference>
<dbReference type="InterPro" id="IPR005828">
    <property type="entry name" value="MFS_sugar_transport-like"/>
</dbReference>
<evidence type="ECO:0000256" key="7">
    <source>
        <dbReference type="ARBA" id="ARBA00023136"/>
    </source>
</evidence>
<dbReference type="SUPFAM" id="SSF103473">
    <property type="entry name" value="MFS general substrate transporter"/>
    <property type="match status" value="1"/>
</dbReference>
<comment type="caution">
    <text evidence="10">The sequence shown here is derived from an EMBL/GenBank/DDBJ whole genome shotgun (WGS) entry which is preliminary data.</text>
</comment>
<comment type="subcellular location">
    <subcellularLocation>
        <location evidence="1">Cell membrane</location>
        <topology evidence="1">Multi-pass membrane protein</topology>
    </subcellularLocation>
</comment>
<dbReference type="RefSeq" id="WP_008596220.1">
    <property type="nucleotide sequence ID" value="NZ_AMRM01000008.1"/>
</dbReference>
<keyword evidence="3" id="KW-1003">Cell membrane</keyword>
<sequence length="435" mass="46819">MVSDKAMEAGSDLGGKTKSSRSTVIAGAAGHFIEWYDWTIYGLLSAVFAAQMFPGHDPMVALLAAYGTFAAGFLMRPVGSFVLSPLADHYGRRGVLALTIILAGVGSLMIGLAPTYEQAGLIAPLTLLAARLLQGFATGGEYQTAAAFLNEHAPRERRAFAASSQMVSTGLAILFAMAVAAVTTRVFAPDVLQSWGWRVPFLLGAVLSLYGVWLRRAIPETPSFEARTRRDPLTLRSVFAGFIEFPKESLIVVVIQSSGVQFYLWMVFLATYANLSSGLPISEGLTAGMISLAFYTIVVSPLAALSDRIGRKPMLIGSALGFLLLVYPMLQMLKTADFTSFLMIQMAGVFLIAMNNSVIGTVFSEIFPTRLRATGIGLPYAICVAIFGGTSPLIATYFLKNGQDHFIAYYVMAICLISILVHIFLTPETKGRALD</sequence>
<organism evidence="10 11">
    <name type="scientific">Nitratireductor pacificus pht-3B</name>
    <dbReference type="NCBI Taxonomy" id="391937"/>
    <lineage>
        <taxon>Bacteria</taxon>
        <taxon>Pseudomonadati</taxon>
        <taxon>Pseudomonadota</taxon>
        <taxon>Alphaproteobacteria</taxon>
        <taxon>Hyphomicrobiales</taxon>
        <taxon>Phyllobacteriaceae</taxon>
        <taxon>Nitratireductor</taxon>
    </lineage>
</organism>
<feature type="transmembrane region" description="Helical" evidence="8">
    <location>
        <begin position="250"/>
        <end position="273"/>
    </location>
</feature>
<feature type="transmembrane region" description="Helical" evidence="8">
    <location>
        <begin position="313"/>
        <end position="330"/>
    </location>
</feature>
<evidence type="ECO:0000256" key="3">
    <source>
        <dbReference type="ARBA" id="ARBA00022475"/>
    </source>
</evidence>
<dbReference type="Pfam" id="PF00083">
    <property type="entry name" value="Sugar_tr"/>
    <property type="match status" value="2"/>
</dbReference>
<keyword evidence="2" id="KW-0813">Transport</keyword>
<dbReference type="PANTHER" id="PTHR43528">
    <property type="entry name" value="ALPHA-KETOGLUTARATE PERMEASE"/>
    <property type="match status" value="1"/>
</dbReference>
<dbReference type="GO" id="GO:0005886">
    <property type="term" value="C:plasma membrane"/>
    <property type="evidence" value="ECO:0007669"/>
    <property type="project" value="UniProtKB-SubCell"/>
</dbReference>
<keyword evidence="4 8" id="KW-0812">Transmembrane</keyword>
<dbReference type="InterPro" id="IPR036259">
    <property type="entry name" value="MFS_trans_sf"/>
</dbReference>
<keyword evidence="5" id="KW-0769">Symport</keyword>
<proteinExistence type="predicted"/>
<dbReference type="PROSITE" id="PS50850">
    <property type="entry name" value="MFS"/>
    <property type="match status" value="1"/>
</dbReference>
<dbReference type="GO" id="GO:0015293">
    <property type="term" value="F:symporter activity"/>
    <property type="evidence" value="ECO:0007669"/>
    <property type="project" value="UniProtKB-KW"/>
</dbReference>
<protein>
    <submittedName>
        <fullName evidence="10">Transmembrane transport protein</fullName>
    </submittedName>
</protein>
<feature type="transmembrane region" description="Helical" evidence="8">
    <location>
        <begin position="35"/>
        <end position="53"/>
    </location>
</feature>
<reference evidence="10 11" key="1">
    <citation type="journal article" date="2012" name="J. Bacteriol.">
        <title>Genome Sequence of Nitratireductor pacificus Type Strain pht-3B.</title>
        <authorList>
            <person name="Lai Q."/>
            <person name="Li G."/>
            <person name="Shao Z."/>
        </authorList>
    </citation>
    <scope>NUCLEOTIDE SEQUENCE [LARGE SCALE GENOMIC DNA]</scope>
    <source>
        <strain evidence="11">pht-3B</strain>
    </source>
</reference>
<name>K2N4R1_9HYPH</name>
<evidence type="ECO:0000256" key="2">
    <source>
        <dbReference type="ARBA" id="ARBA00022448"/>
    </source>
</evidence>
<feature type="transmembrane region" description="Helical" evidence="8">
    <location>
        <begin position="95"/>
        <end position="113"/>
    </location>
</feature>
<feature type="transmembrane region" description="Helical" evidence="8">
    <location>
        <begin position="375"/>
        <end position="395"/>
    </location>
</feature>
<keyword evidence="6 8" id="KW-1133">Transmembrane helix</keyword>
<feature type="transmembrane region" description="Helical" evidence="8">
    <location>
        <begin position="159"/>
        <end position="183"/>
    </location>
</feature>
<dbReference type="PROSITE" id="PS00217">
    <property type="entry name" value="SUGAR_TRANSPORT_2"/>
    <property type="match status" value="1"/>
</dbReference>
<evidence type="ECO:0000259" key="9">
    <source>
        <dbReference type="PROSITE" id="PS50850"/>
    </source>
</evidence>
<dbReference type="InterPro" id="IPR005829">
    <property type="entry name" value="Sugar_transporter_CS"/>
</dbReference>
<feature type="transmembrane region" description="Helical" evidence="8">
    <location>
        <begin position="407"/>
        <end position="425"/>
    </location>
</feature>
<feature type="transmembrane region" description="Helical" evidence="8">
    <location>
        <begin position="285"/>
        <end position="306"/>
    </location>
</feature>
<dbReference type="eggNOG" id="COG0477">
    <property type="taxonomic scope" value="Bacteria"/>
</dbReference>
<evidence type="ECO:0000256" key="5">
    <source>
        <dbReference type="ARBA" id="ARBA00022847"/>
    </source>
</evidence>
<gene>
    <name evidence="10" type="ORF">NA2_08536</name>
</gene>
<accession>K2N4R1</accession>
<evidence type="ECO:0000256" key="4">
    <source>
        <dbReference type="ARBA" id="ARBA00022692"/>
    </source>
</evidence>
<dbReference type="STRING" id="391937.NA2_08536"/>
<dbReference type="Proteomes" id="UP000006786">
    <property type="component" value="Unassembled WGS sequence"/>
</dbReference>
<evidence type="ECO:0000313" key="11">
    <source>
        <dbReference type="Proteomes" id="UP000006786"/>
    </source>
</evidence>
<dbReference type="AlphaFoldDB" id="K2N4R1"/>
<feature type="transmembrane region" description="Helical" evidence="8">
    <location>
        <begin position="119"/>
        <end position="138"/>
    </location>
</feature>
<keyword evidence="7 8" id="KW-0472">Membrane</keyword>
<evidence type="ECO:0000256" key="8">
    <source>
        <dbReference type="SAM" id="Phobius"/>
    </source>
</evidence>
<evidence type="ECO:0000256" key="6">
    <source>
        <dbReference type="ARBA" id="ARBA00022989"/>
    </source>
</evidence>
<feature type="transmembrane region" description="Helical" evidence="8">
    <location>
        <begin position="342"/>
        <end position="363"/>
    </location>
</feature>
<dbReference type="Gene3D" id="1.20.1250.20">
    <property type="entry name" value="MFS general substrate transporter like domains"/>
    <property type="match status" value="2"/>
</dbReference>